<evidence type="ECO:0000256" key="3">
    <source>
        <dbReference type="ARBA" id="ARBA00022801"/>
    </source>
</evidence>
<keyword evidence="2 6" id="KW-0479">Metal-binding</keyword>
<comment type="caution">
    <text evidence="8">The sequence shown here is derived from an EMBL/GenBank/DDBJ whole genome shotgun (WGS) entry which is preliminary data.</text>
</comment>
<dbReference type="GO" id="GO:0046872">
    <property type="term" value="F:metal ion binding"/>
    <property type="evidence" value="ECO:0007669"/>
    <property type="project" value="UniProtKB-UniRule"/>
</dbReference>
<evidence type="ECO:0000256" key="4">
    <source>
        <dbReference type="ARBA" id="ARBA00022833"/>
    </source>
</evidence>
<dbReference type="InterPro" id="IPR001567">
    <property type="entry name" value="Pept_M3A_M3B_dom"/>
</dbReference>
<dbReference type="GO" id="GO:0006518">
    <property type="term" value="P:peptide metabolic process"/>
    <property type="evidence" value="ECO:0007669"/>
    <property type="project" value="TreeGrafter"/>
</dbReference>
<evidence type="ECO:0000256" key="5">
    <source>
        <dbReference type="ARBA" id="ARBA00023049"/>
    </source>
</evidence>
<gene>
    <name evidence="8" type="ORF">A2945_01185</name>
</gene>
<dbReference type="Proteomes" id="UP000178880">
    <property type="component" value="Unassembled WGS sequence"/>
</dbReference>
<sequence length="632" mass="73241">MAEIICPACKKQIYSGKHLEERKKNMDTKATQLLDELNKKYRELHRAFEEQFWLFKMGDHAAGTAMNAAEKIRDAFRADPENLRRIRAMLADSGVAPEEKGRLQIWEKFFNLYQIPAELDPLRDEIMKIEAEIAKKFATANNGYKNPTTGAFVPASKSKMRMMVRTNPDETIRKACYDALEELSLLAIHEYVRVVGLRNQFSRALGFEDYYAYHVHISEGMTKKQIFDLFDEIYKRTKYAFEDVKKLEATMPGLRKPWNFGYMMSGSFTLEEDPYYDFDEALIRWGRSFAALDIDFRGGILQLDLLDRQGKYDNGFCHYPDIVNFGRDVRNPGASNFTCNVVYGQPGAGAQGIHTLFHEGAHAADRLNSEQVETCLNTEWPPASIAWAETHSQFSDTMLSSIEWRTRYAKNKNGEPYPFDLFERQARKLRILAPMDLYGIMYISEFEKRIYEEKNLTPEKAIEIAKAMHRKYQNMGEDSLWALSVPHIYEWISSAYYHAYGLSELALMQWRKYFYEKYGYIVDNPAIGKEMRAVWILGSLKNFADFVKIATGKELSPEAFLENATMNTEDYIRRGKERVEKLASVPEFTGSVNLNTRIRMVHGKEVIADNSVSFEDMAEKYRAWLHTQKHHA</sequence>
<protein>
    <recommendedName>
        <fullName evidence="7">Peptidase M3A/M3B catalytic domain-containing protein</fullName>
    </recommendedName>
</protein>
<evidence type="ECO:0000256" key="2">
    <source>
        <dbReference type="ARBA" id="ARBA00022723"/>
    </source>
</evidence>
<dbReference type="AlphaFoldDB" id="A0A1G2CDJ0"/>
<reference evidence="8 9" key="1">
    <citation type="journal article" date="2016" name="Nat. Commun.">
        <title>Thousands of microbial genomes shed light on interconnected biogeochemical processes in an aquifer system.</title>
        <authorList>
            <person name="Anantharaman K."/>
            <person name="Brown C.T."/>
            <person name="Hug L.A."/>
            <person name="Sharon I."/>
            <person name="Castelle C.J."/>
            <person name="Probst A.J."/>
            <person name="Thomas B.C."/>
            <person name="Singh A."/>
            <person name="Wilkins M.J."/>
            <person name="Karaoz U."/>
            <person name="Brodie E.L."/>
            <person name="Williams K.H."/>
            <person name="Hubbard S.S."/>
            <person name="Banfield J.F."/>
        </authorList>
    </citation>
    <scope>NUCLEOTIDE SEQUENCE [LARGE SCALE GENOMIC DNA]</scope>
</reference>
<dbReference type="PANTHER" id="PTHR11804">
    <property type="entry name" value="PROTEASE M3 THIMET OLIGOPEPTIDASE-RELATED"/>
    <property type="match status" value="1"/>
</dbReference>
<keyword evidence="4 6" id="KW-0862">Zinc</keyword>
<accession>A0A1G2CDJ0</accession>
<dbReference type="Gene3D" id="1.10.1370.30">
    <property type="match status" value="2"/>
</dbReference>
<feature type="domain" description="Peptidase M3A/M3B catalytic" evidence="7">
    <location>
        <begin position="167"/>
        <end position="563"/>
    </location>
</feature>
<evidence type="ECO:0000313" key="8">
    <source>
        <dbReference type="EMBL" id="OGY99453.1"/>
    </source>
</evidence>
<keyword evidence="1 6" id="KW-0645">Protease</keyword>
<dbReference type="Pfam" id="PF01432">
    <property type="entry name" value="Peptidase_M3"/>
    <property type="match status" value="1"/>
</dbReference>
<evidence type="ECO:0000313" key="9">
    <source>
        <dbReference type="Proteomes" id="UP000178880"/>
    </source>
</evidence>
<dbReference type="SUPFAM" id="SSF55486">
    <property type="entry name" value="Metalloproteases ('zincins'), catalytic domain"/>
    <property type="match status" value="1"/>
</dbReference>
<proteinExistence type="inferred from homology"/>
<dbReference type="STRING" id="1798650.A2945_01185"/>
<evidence type="ECO:0000259" key="7">
    <source>
        <dbReference type="Pfam" id="PF01432"/>
    </source>
</evidence>
<comment type="similarity">
    <text evidence="6">Belongs to the peptidase M3 family.</text>
</comment>
<organism evidence="8 9">
    <name type="scientific">Candidatus Liptonbacteria bacterium RIFCSPLOWO2_01_FULL_52_25</name>
    <dbReference type="NCBI Taxonomy" id="1798650"/>
    <lineage>
        <taxon>Bacteria</taxon>
        <taxon>Candidatus Liptoniibacteriota</taxon>
    </lineage>
</organism>
<name>A0A1G2CDJ0_9BACT</name>
<dbReference type="PANTHER" id="PTHR11804:SF84">
    <property type="entry name" value="SACCHAROLYSIN"/>
    <property type="match status" value="1"/>
</dbReference>
<dbReference type="EMBL" id="MHLA01000015">
    <property type="protein sequence ID" value="OGY99453.1"/>
    <property type="molecule type" value="Genomic_DNA"/>
</dbReference>
<keyword evidence="3 6" id="KW-0378">Hydrolase</keyword>
<dbReference type="GO" id="GO:0004222">
    <property type="term" value="F:metalloendopeptidase activity"/>
    <property type="evidence" value="ECO:0007669"/>
    <property type="project" value="InterPro"/>
</dbReference>
<comment type="cofactor">
    <cofactor evidence="6">
        <name>Zn(2+)</name>
        <dbReference type="ChEBI" id="CHEBI:29105"/>
    </cofactor>
    <text evidence="6">Binds 1 zinc ion.</text>
</comment>
<dbReference type="InterPro" id="IPR045090">
    <property type="entry name" value="Pept_M3A_M3B"/>
</dbReference>
<evidence type="ECO:0000256" key="1">
    <source>
        <dbReference type="ARBA" id="ARBA00022670"/>
    </source>
</evidence>
<keyword evidence="5 6" id="KW-0482">Metalloprotease</keyword>
<dbReference type="GO" id="GO:0006508">
    <property type="term" value="P:proteolysis"/>
    <property type="evidence" value="ECO:0007669"/>
    <property type="project" value="UniProtKB-KW"/>
</dbReference>
<evidence type="ECO:0000256" key="6">
    <source>
        <dbReference type="RuleBase" id="RU003435"/>
    </source>
</evidence>